<organism evidence="2">
    <name type="scientific">Albugo laibachii Nc14</name>
    <dbReference type="NCBI Taxonomy" id="890382"/>
    <lineage>
        <taxon>Eukaryota</taxon>
        <taxon>Sar</taxon>
        <taxon>Stramenopiles</taxon>
        <taxon>Oomycota</taxon>
        <taxon>Peronosporomycetes</taxon>
        <taxon>Albuginales</taxon>
        <taxon>Albuginaceae</taxon>
        <taxon>Albugo</taxon>
    </lineage>
</organism>
<reference evidence="2" key="2">
    <citation type="submission" date="2011-02" db="EMBL/GenBank/DDBJ databases">
        <authorList>
            <person name="MacLean D."/>
        </authorList>
    </citation>
    <scope>NUCLEOTIDE SEQUENCE</scope>
</reference>
<protein>
    <submittedName>
        <fullName evidence="2">AlNc14C153G7589 protein</fullName>
    </submittedName>
</protein>
<dbReference type="SUPFAM" id="SSF55797">
    <property type="entry name" value="PR-1-like"/>
    <property type="match status" value="1"/>
</dbReference>
<dbReference type="InterPro" id="IPR035940">
    <property type="entry name" value="CAP_sf"/>
</dbReference>
<proteinExistence type="predicted"/>
<feature type="signal peptide" evidence="1">
    <location>
        <begin position="1"/>
        <end position="23"/>
    </location>
</feature>
<accession>F0WM85</accession>
<evidence type="ECO:0000313" key="2">
    <source>
        <dbReference type="EMBL" id="CCA22414.1"/>
    </source>
</evidence>
<sequence>MKTSDWISYLALALQSFHTITNAQAPITNDQDTDKVCLDTHNTVRRETGTYELTWNLNLLDKSKRIVASQAQLTDFDKKRCAVLTSESWTTILTKYNSDVLEIKKLSPDWTYTTAVSNQFEATTMAIWSTHKEVGCAVGGTQRVCCYDTIGNTLNEKIIMDSVNASSVINGVLAAIPEPIKAIKNLDDKVTAAHGAIVAGLQDQATTKTNELVAMINPFGKR</sequence>
<name>F0WM85_9STRA</name>
<dbReference type="HOGENOM" id="CLU_1247308_0_0_1"/>
<gene>
    <name evidence="2" type="primary">AlNc14C153G7589</name>
    <name evidence="2" type="ORF">ALNC14_085570</name>
</gene>
<dbReference type="Gene3D" id="3.40.33.10">
    <property type="entry name" value="CAP"/>
    <property type="match status" value="1"/>
</dbReference>
<feature type="chain" id="PRO_5003263513" evidence="1">
    <location>
        <begin position="24"/>
        <end position="222"/>
    </location>
</feature>
<dbReference type="EMBL" id="FR824198">
    <property type="protein sequence ID" value="CCA22414.1"/>
    <property type="molecule type" value="Genomic_DNA"/>
</dbReference>
<dbReference type="AlphaFoldDB" id="F0WM85"/>
<evidence type="ECO:0000256" key="1">
    <source>
        <dbReference type="SAM" id="SignalP"/>
    </source>
</evidence>
<reference evidence="2" key="1">
    <citation type="journal article" date="2011" name="PLoS Biol.">
        <title>Gene gain and loss during evolution of obligate parasitism in the white rust pathogen of Arabidopsis thaliana.</title>
        <authorList>
            <person name="Kemen E."/>
            <person name="Gardiner A."/>
            <person name="Schultz-Larsen T."/>
            <person name="Kemen A.C."/>
            <person name="Balmuth A.L."/>
            <person name="Robert-Seilaniantz A."/>
            <person name="Bailey K."/>
            <person name="Holub E."/>
            <person name="Studholme D.J."/>
            <person name="Maclean D."/>
            <person name="Jones J.D."/>
        </authorList>
    </citation>
    <scope>NUCLEOTIDE SEQUENCE</scope>
</reference>
<keyword evidence="1" id="KW-0732">Signal</keyword>